<gene>
    <name evidence="1" type="ORF">Geezett_001</name>
</gene>
<evidence type="ECO:0000313" key="2">
    <source>
        <dbReference type="Proteomes" id="UP000828192"/>
    </source>
</evidence>
<keyword evidence="2" id="KW-1185">Reference proteome</keyword>
<proteinExistence type="predicted"/>
<sequence length="70" mass="8097">MKTNLHTGKPDKVTKHRPFSHRVEFCNLVLSGVEPYQAMQIVYQDRFCNGGHLAQIMKSAYVKQHLRKGK</sequence>
<name>A0AAE8ATK1_9CAUD</name>
<dbReference type="EMBL" id="MZ504995">
    <property type="protein sequence ID" value="QXV72073.1"/>
    <property type="molecule type" value="Genomic_DNA"/>
</dbReference>
<evidence type="ECO:0000313" key="1">
    <source>
        <dbReference type="EMBL" id="QXV72073.1"/>
    </source>
</evidence>
<accession>A0AAE8ATK1</accession>
<reference evidence="1" key="1">
    <citation type="journal article" date="2021" name="Microbiol. Resour. Announc.">
        <title>Complete Genome Sequence of the Virulent Klebsiella pneumoniae Phage Geezett Infecting Multidrug-Resistant Clinical Strains.</title>
        <authorList>
            <person name="Loh B."/>
            <person name="Zhang L."/>
            <person name="Hua X."/>
            <person name="Yu Y."/>
            <person name="Ma L."/>
            <person name="Wang X."/>
            <person name="Manohar P."/>
            <person name="Nachimuthu R."/>
            <person name="Martins W.M.B.S."/>
            <person name="Toleman M.A."/>
            <person name="Leptihn S."/>
        </authorList>
    </citation>
    <scope>NUCLEOTIDE SEQUENCE</scope>
</reference>
<dbReference type="Proteomes" id="UP000828192">
    <property type="component" value="Segment"/>
</dbReference>
<organism evidence="1 2">
    <name type="scientific">Klebsiella phage Geezett</name>
    <dbReference type="NCBI Taxonomy" id="2861002"/>
    <lineage>
        <taxon>Viruses</taxon>
        <taxon>Duplodnaviria</taxon>
        <taxon>Heunggongvirae</taxon>
        <taxon>Uroviricota</taxon>
        <taxon>Caudoviricetes</taxon>
        <taxon>Jameshumphriesvirinae</taxon>
        <taxon>Geezettvirus</taxon>
        <taxon>Geezettvirus geezett</taxon>
    </lineage>
</organism>
<protein>
    <submittedName>
        <fullName evidence="1">Uncharacterized protein</fullName>
    </submittedName>
</protein>